<dbReference type="EMBL" id="RBWE01000001">
    <property type="protein sequence ID" value="RKO67632.1"/>
    <property type="molecule type" value="Genomic_DNA"/>
</dbReference>
<evidence type="ECO:0000313" key="1">
    <source>
        <dbReference type="EMBL" id="RKO67632.1"/>
    </source>
</evidence>
<dbReference type="PANTHER" id="PTHR37954:SF3">
    <property type="entry name" value="DUF169 DOMAIN-CONTAINING PROTEIN"/>
    <property type="match status" value="1"/>
</dbReference>
<dbReference type="Pfam" id="PF02596">
    <property type="entry name" value="DUF169"/>
    <property type="match status" value="1"/>
</dbReference>
<dbReference type="Proteomes" id="UP000271256">
    <property type="component" value="Unassembled WGS sequence"/>
</dbReference>
<accession>A0A494WZ46</accession>
<keyword evidence="2" id="KW-1185">Reference proteome</keyword>
<protein>
    <recommendedName>
        <fullName evidence="3">DUF169 domain-containing protein</fullName>
    </recommendedName>
</protein>
<proteinExistence type="predicted"/>
<sequence>MQSKIAAAMKLKYSPVAILLTNEKPEGALQFKEGRWGCVVAMFTAAAKGRTAVFDRKTFGCPGGGVGLGFGNQYVNFPGGIEYFISTGNKDFCRSEMGKNLVRNLPALEEGERYFKSPEIAKKFVDALPITDVPTTYVVFKPLAEVTPGETPAVIVFLANPDQLSALTVLANYESGGRLNVIAPFGAGCHTIFLIPYAEGKSEHPRAVIGLTDISARKHVDKDLLSFAVPYKMFLQMESNVEGSFLEQENWMQVLERNKQVARVSKEVT</sequence>
<dbReference type="InterPro" id="IPR003748">
    <property type="entry name" value="DUF169"/>
</dbReference>
<evidence type="ECO:0000313" key="2">
    <source>
        <dbReference type="Proteomes" id="UP000271256"/>
    </source>
</evidence>
<name>A0A494WZ46_9FIRM</name>
<comment type="caution">
    <text evidence="1">The sequence shown here is derived from an EMBL/GenBank/DDBJ whole genome shotgun (WGS) entry which is preliminary data.</text>
</comment>
<gene>
    <name evidence="1" type="ORF">D7024_12150</name>
</gene>
<evidence type="ECO:0008006" key="3">
    <source>
        <dbReference type="Google" id="ProtNLM"/>
    </source>
</evidence>
<dbReference type="AlphaFoldDB" id="A0A494WZ46"/>
<dbReference type="OrthoDB" id="9779322at2"/>
<organism evidence="1 2">
    <name type="scientific">Desulfofundulus salinus</name>
    <dbReference type="NCBI Taxonomy" id="2419843"/>
    <lineage>
        <taxon>Bacteria</taxon>
        <taxon>Bacillati</taxon>
        <taxon>Bacillota</taxon>
        <taxon>Clostridia</taxon>
        <taxon>Eubacteriales</taxon>
        <taxon>Peptococcaceae</taxon>
        <taxon>Desulfofundulus</taxon>
    </lineage>
</organism>
<reference evidence="1 2" key="1">
    <citation type="submission" date="2018-10" db="EMBL/GenBank/DDBJ databases">
        <authorList>
            <person name="Grouzdev D.S."/>
            <person name="Krutkina M.S."/>
            <person name="Tourova T.P."/>
            <person name="Nazina T.N."/>
        </authorList>
    </citation>
    <scope>NUCLEOTIDE SEQUENCE [LARGE SCALE GENOMIC DNA]</scope>
    <source>
        <strain evidence="1 2">435</strain>
    </source>
</reference>
<dbReference type="RefSeq" id="WP_121452040.1">
    <property type="nucleotide sequence ID" value="NZ_RBWE01000001.1"/>
</dbReference>
<dbReference type="PANTHER" id="PTHR37954">
    <property type="entry name" value="BLL4979 PROTEIN"/>
    <property type="match status" value="1"/>
</dbReference>